<dbReference type="Proteomes" id="UP000886750">
    <property type="component" value="Unassembled WGS sequence"/>
</dbReference>
<comment type="caution">
    <text evidence="1">The sequence shown here is derived from an EMBL/GenBank/DDBJ whole genome shotgun (WGS) entry which is preliminary data.</text>
</comment>
<evidence type="ECO:0000313" key="1">
    <source>
        <dbReference type="EMBL" id="HIY96987.1"/>
    </source>
</evidence>
<accession>A0A9D1ZVK8</accession>
<proteinExistence type="predicted"/>
<dbReference type="AlphaFoldDB" id="A0A9D1ZVK8"/>
<evidence type="ECO:0000313" key="2">
    <source>
        <dbReference type="Proteomes" id="UP000886750"/>
    </source>
</evidence>
<reference evidence="1" key="1">
    <citation type="journal article" date="2021" name="PeerJ">
        <title>Extensive microbial diversity within the chicken gut microbiome revealed by metagenomics and culture.</title>
        <authorList>
            <person name="Gilroy R."/>
            <person name="Ravi A."/>
            <person name="Getino M."/>
            <person name="Pursley I."/>
            <person name="Horton D.L."/>
            <person name="Alikhan N.F."/>
            <person name="Baker D."/>
            <person name="Gharbi K."/>
            <person name="Hall N."/>
            <person name="Watson M."/>
            <person name="Adriaenssens E.M."/>
            <person name="Foster-Nyarko E."/>
            <person name="Jarju S."/>
            <person name="Secka A."/>
            <person name="Antonio M."/>
            <person name="Oren A."/>
            <person name="Chaudhuri R.R."/>
            <person name="La Ragione R."/>
            <person name="Hildebrand F."/>
            <person name="Pallen M.J."/>
        </authorList>
    </citation>
    <scope>NUCLEOTIDE SEQUENCE</scope>
    <source>
        <strain evidence="1">1345</strain>
    </source>
</reference>
<sequence length="133" mass="15494">MIVFRFLERRRLRKLIETSNQKMLDEGLFAMQYVSSGSVTELRVNGRVLMLFPFGKKARAAIQCVTDLICLFKNQNVISLPKLKQIEKNNANANSLRNSFLNHRRTPLPSKILTKIHSISRYMDMPFQTFCRT</sequence>
<reference evidence="1" key="2">
    <citation type="submission" date="2021-04" db="EMBL/GenBank/DDBJ databases">
        <authorList>
            <person name="Gilroy R."/>
        </authorList>
    </citation>
    <scope>NUCLEOTIDE SEQUENCE</scope>
    <source>
        <strain evidence="1">1345</strain>
    </source>
</reference>
<name>A0A9D1ZVK8_9FIRM</name>
<organism evidence="1 2">
    <name type="scientific">Candidatus Borkfalkia excrementigallinarum</name>
    <dbReference type="NCBI Taxonomy" id="2838506"/>
    <lineage>
        <taxon>Bacteria</taxon>
        <taxon>Bacillati</taxon>
        <taxon>Bacillota</taxon>
        <taxon>Clostridia</taxon>
        <taxon>Christensenellales</taxon>
        <taxon>Christensenellaceae</taxon>
        <taxon>Candidatus Borkfalkia</taxon>
    </lineage>
</organism>
<protein>
    <submittedName>
        <fullName evidence="1">Uncharacterized protein</fullName>
    </submittedName>
</protein>
<gene>
    <name evidence="1" type="ORF">H9729_04800</name>
</gene>
<dbReference type="EMBL" id="DXCQ01000038">
    <property type="protein sequence ID" value="HIY96987.1"/>
    <property type="molecule type" value="Genomic_DNA"/>
</dbReference>